<feature type="transmembrane region" description="Helical" evidence="5">
    <location>
        <begin position="70"/>
        <end position="92"/>
    </location>
</feature>
<comment type="subcellular location">
    <subcellularLocation>
        <location evidence="1">Cell membrane</location>
        <topology evidence="1">Multi-pass membrane protein</topology>
    </subcellularLocation>
</comment>
<evidence type="ECO:0000256" key="5">
    <source>
        <dbReference type="SAM" id="Phobius"/>
    </source>
</evidence>
<dbReference type="CDD" id="cd06174">
    <property type="entry name" value="MFS"/>
    <property type="match status" value="1"/>
</dbReference>
<keyword evidence="8" id="KW-1185">Reference proteome</keyword>
<dbReference type="InterPro" id="IPR020846">
    <property type="entry name" value="MFS_dom"/>
</dbReference>
<keyword evidence="3 5" id="KW-1133">Transmembrane helix</keyword>
<feature type="transmembrane region" description="Helical" evidence="5">
    <location>
        <begin position="124"/>
        <end position="145"/>
    </location>
</feature>
<feature type="transmembrane region" description="Helical" evidence="5">
    <location>
        <begin position="165"/>
        <end position="183"/>
    </location>
</feature>
<keyword evidence="2 5" id="KW-0812">Transmembrane</keyword>
<comment type="caution">
    <text evidence="7">The sequence shown here is derived from an EMBL/GenBank/DDBJ whole genome shotgun (WGS) entry which is preliminary data.</text>
</comment>
<feature type="domain" description="Major facilitator superfamily (MFS) profile" evidence="6">
    <location>
        <begin position="242"/>
        <end position="438"/>
    </location>
</feature>
<dbReference type="Pfam" id="PF07690">
    <property type="entry name" value="MFS_1"/>
    <property type="match status" value="1"/>
</dbReference>
<dbReference type="InterPro" id="IPR011701">
    <property type="entry name" value="MFS"/>
</dbReference>
<dbReference type="PROSITE" id="PS50850">
    <property type="entry name" value="MFS"/>
    <property type="match status" value="1"/>
</dbReference>
<dbReference type="InterPro" id="IPR053160">
    <property type="entry name" value="MFS_DHA3_Transporter"/>
</dbReference>
<feature type="transmembrane region" description="Helical" evidence="5">
    <location>
        <begin position="246"/>
        <end position="264"/>
    </location>
</feature>
<sequence>MPVGRRPRPADLGCPVTADPGRWPLRAPRPTRAARAYYCFEGGWSLLHALAFTLALLYQVQVAGLTPLQLVVVGTVMEATCFLFEIPTGVVADLVSRRLSVLIGAFVVGLGILVQGVWPSFWPIVAAQVVWGIGWTFVSGAVDAWVTDEVGERAVQPLFTRAQQLHLALTVVGTVLAGVAGQVSLQLPLLLAGAGYLVLALGLSVVMPETGFRPVPREERETWAHLRHLLTTGVAAARRPGVVRSFLVVALLVGLSSEVFDRLWTARVVESFALPSVAGFDDAATWFTVFALVGSVVSLVASLAANRLAGPRLNALHPNRLLAGLVLVQVAGILAFALVDSLWPVLVALWVKEAARTVAHPVQAAWLNRNVESHTRATTLSLTSQADAVGQVLGGPPLGALATRTSIPFALVVSAGILAPAAFVLARLRPPRSRREGA</sequence>
<dbReference type="PANTHER" id="PTHR23530">
    <property type="entry name" value="TRANSPORT PROTEIN-RELATED"/>
    <property type="match status" value="1"/>
</dbReference>
<evidence type="ECO:0000313" key="7">
    <source>
        <dbReference type="EMBL" id="RKT79278.1"/>
    </source>
</evidence>
<evidence type="ECO:0000259" key="6">
    <source>
        <dbReference type="PROSITE" id="PS50850"/>
    </source>
</evidence>
<evidence type="ECO:0000313" key="8">
    <source>
        <dbReference type="Proteomes" id="UP000278440"/>
    </source>
</evidence>
<name>A0A495Y481_9MICO</name>
<dbReference type="SUPFAM" id="SSF103473">
    <property type="entry name" value="MFS general substrate transporter"/>
    <property type="match status" value="1"/>
</dbReference>
<dbReference type="InterPro" id="IPR036259">
    <property type="entry name" value="MFS_trans_sf"/>
</dbReference>
<feature type="transmembrane region" description="Helical" evidence="5">
    <location>
        <begin position="284"/>
        <end position="309"/>
    </location>
</feature>
<evidence type="ECO:0000256" key="3">
    <source>
        <dbReference type="ARBA" id="ARBA00022989"/>
    </source>
</evidence>
<dbReference type="Gene3D" id="1.20.1250.20">
    <property type="entry name" value="MFS general substrate transporter like domains"/>
    <property type="match status" value="1"/>
</dbReference>
<protein>
    <submittedName>
        <fullName evidence="7">DHA3 family tetracycline resistance protein-like MFS transporter</fullName>
    </submittedName>
</protein>
<dbReference type="GO" id="GO:0005886">
    <property type="term" value="C:plasma membrane"/>
    <property type="evidence" value="ECO:0007669"/>
    <property type="project" value="UniProtKB-SubCell"/>
</dbReference>
<evidence type="ECO:0000256" key="4">
    <source>
        <dbReference type="ARBA" id="ARBA00023136"/>
    </source>
</evidence>
<gene>
    <name evidence="7" type="ORF">DFJ68_2745</name>
</gene>
<organism evidence="7 8">
    <name type="scientific">Terracoccus luteus</name>
    <dbReference type="NCBI Taxonomy" id="53356"/>
    <lineage>
        <taxon>Bacteria</taxon>
        <taxon>Bacillati</taxon>
        <taxon>Actinomycetota</taxon>
        <taxon>Actinomycetes</taxon>
        <taxon>Micrococcales</taxon>
        <taxon>Intrasporangiaceae</taxon>
        <taxon>Terracoccus</taxon>
    </lineage>
</organism>
<dbReference type="Proteomes" id="UP000278440">
    <property type="component" value="Unassembled WGS sequence"/>
</dbReference>
<feature type="transmembrane region" description="Helical" evidence="5">
    <location>
        <begin position="99"/>
        <end position="118"/>
    </location>
</feature>
<evidence type="ECO:0000256" key="1">
    <source>
        <dbReference type="ARBA" id="ARBA00004651"/>
    </source>
</evidence>
<evidence type="ECO:0000256" key="2">
    <source>
        <dbReference type="ARBA" id="ARBA00022692"/>
    </source>
</evidence>
<keyword evidence="4 5" id="KW-0472">Membrane</keyword>
<reference evidence="7 8" key="1">
    <citation type="submission" date="2018-10" db="EMBL/GenBank/DDBJ databases">
        <title>Sequencing the genomes of 1000 actinobacteria strains.</title>
        <authorList>
            <person name="Klenk H.-P."/>
        </authorList>
    </citation>
    <scope>NUCLEOTIDE SEQUENCE [LARGE SCALE GENOMIC DNA]</scope>
    <source>
        <strain evidence="7 8">DSM 44267</strain>
    </source>
</reference>
<proteinExistence type="predicted"/>
<dbReference type="GO" id="GO:0022857">
    <property type="term" value="F:transmembrane transporter activity"/>
    <property type="evidence" value="ECO:0007669"/>
    <property type="project" value="InterPro"/>
</dbReference>
<feature type="transmembrane region" description="Helical" evidence="5">
    <location>
        <begin position="321"/>
        <end position="339"/>
    </location>
</feature>
<feature type="transmembrane region" description="Helical" evidence="5">
    <location>
        <begin position="407"/>
        <end position="426"/>
    </location>
</feature>
<dbReference type="PANTHER" id="PTHR23530:SF1">
    <property type="entry name" value="PERMEASE, MAJOR FACILITATOR SUPERFAMILY-RELATED"/>
    <property type="match status" value="1"/>
</dbReference>
<dbReference type="AlphaFoldDB" id="A0A495Y481"/>
<feature type="transmembrane region" description="Helical" evidence="5">
    <location>
        <begin position="189"/>
        <end position="207"/>
    </location>
</feature>
<accession>A0A495Y481</accession>
<dbReference type="EMBL" id="RBXT01000001">
    <property type="protein sequence ID" value="RKT79278.1"/>
    <property type="molecule type" value="Genomic_DNA"/>
</dbReference>
<feature type="transmembrane region" description="Helical" evidence="5">
    <location>
        <begin position="36"/>
        <end position="58"/>
    </location>
</feature>